<evidence type="ECO:0000313" key="3">
    <source>
        <dbReference type="Proteomes" id="UP001519328"/>
    </source>
</evidence>
<dbReference type="PIRSF" id="PIRSF002599">
    <property type="entry name" value="Cold_shock_A"/>
    <property type="match status" value="1"/>
</dbReference>
<dbReference type="Pfam" id="PF06961">
    <property type="entry name" value="DUF1294"/>
    <property type="match status" value="1"/>
</dbReference>
<proteinExistence type="predicted"/>
<dbReference type="InterPro" id="IPR012156">
    <property type="entry name" value="Cold_shock_CspA"/>
</dbReference>
<dbReference type="EMBL" id="JAGGKK010000002">
    <property type="protein sequence ID" value="MBP1947743.1"/>
    <property type="molecule type" value="Genomic_DNA"/>
</dbReference>
<keyword evidence="1" id="KW-0472">Membrane</keyword>
<accession>A0ABS4HA47</accession>
<organism evidence="2 3">
    <name type="scientific">Virgibacillus litoralis</name>
    <dbReference type="NCBI Taxonomy" id="578221"/>
    <lineage>
        <taxon>Bacteria</taxon>
        <taxon>Bacillati</taxon>
        <taxon>Bacillota</taxon>
        <taxon>Bacilli</taxon>
        <taxon>Bacillales</taxon>
        <taxon>Bacillaceae</taxon>
        <taxon>Virgibacillus</taxon>
    </lineage>
</organism>
<evidence type="ECO:0000256" key="1">
    <source>
        <dbReference type="SAM" id="Phobius"/>
    </source>
</evidence>
<dbReference type="Proteomes" id="UP001519328">
    <property type="component" value="Unassembled WGS sequence"/>
</dbReference>
<name>A0ABS4HA47_9BACI</name>
<feature type="transmembrane region" description="Helical" evidence="1">
    <location>
        <begin position="36"/>
        <end position="56"/>
    </location>
</feature>
<keyword evidence="3" id="KW-1185">Reference proteome</keyword>
<dbReference type="InterPro" id="IPR010718">
    <property type="entry name" value="DUF1294"/>
</dbReference>
<sequence length="89" mass="10249">MNELNLIILFLISVNAIAYILMGIDKQKAIRHKYRIPERTFWGLAILGGAVGALLGMKRYRHKTKHRLFTLGMPSLIVIHIILIVYLTY</sequence>
<protein>
    <submittedName>
        <fullName evidence="2">Uncharacterized membrane protein YsdA (DUF1294 family)</fullName>
    </submittedName>
</protein>
<reference evidence="2 3" key="1">
    <citation type="submission" date="2021-03" db="EMBL/GenBank/DDBJ databases">
        <title>Genomic Encyclopedia of Type Strains, Phase IV (KMG-IV): sequencing the most valuable type-strain genomes for metagenomic binning, comparative biology and taxonomic classification.</title>
        <authorList>
            <person name="Goeker M."/>
        </authorList>
    </citation>
    <scope>NUCLEOTIDE SEQUENCE [LARGE SCALE GENOMIC DNA]</scope>
    <source>
        <strain evidence="2 3">DSM 21085</strain>
    </source>
</reference>
<feature type="transmembrane region" description="Helical" evidence="1">
    <location>
        <begin position="68"/>
        <end position="87"/>
    </location>
</feature>
<gene>
    <name evidence="2" type="ORF">J2Z82_000669</name>
</gene>
<dbReference type="RefSeq" id="WP_209479353.1">
    <property type="nucleotide sequence ID" value="NZ_JAGGKK010000002.1"/>
</dbReference>
<keyword evidence="1" id="KW-0812">Transmembrane</keyword>
<evidence type="ECO:0000313" key="2">
    <source>
        <dbReference type="EMBL" id="MBP1947743.1"/>
    </source>
</evidence>
<comment type="caution">
    <text evidence="2">The sequence shown here is derived from an EMBL/GenBank/DDBJ whole genome shotgun (WGS) entry which is preliminary data.</text>
</comment>
<keyword evidence="1" id="KW-1133">Transmembrane helix</keyword>
<feature type="transmembrane region" description="Helical" evidence="1">
    <location>
        <begin position="6"/>
        <end position="24"/>
    </location>
</feature>